<dbReference type="PROSITE" id="PS00061">
    <property type="entry name" value="ADH_SHORT"/>
    <property type="match status" value="1"/>
</dbReference>
<name>A0A7I7K5T7_9MYCO</name>
<evidence type="ECO:0000256" key="1">
    <source>
        <dbReference type="ARBA" id="ARBA00006484"/>
    </source>
</evidence>
<dbReference type="CDD" id="cd05233">
    <property type="entry name" value="SDR_c"/>
    <property type="match status" value="1"/>
</dbReference>
<dbReference type="PRINTS" id="PR00081">
    <property type="entry name" value="GDHRDH"/>
</dbReference>
<keyword evidence="7" id="KW-1185">Reference proteome</keyword>
<comment type="similarity">
    <text evidence="1 4">Belongs to the short-chain dehydrogenases/reductases (SDR) family.</text>
</comment>
<keyword evidence="2" id="KW-0521">NADP</keyword>
<keyword evidence="3" id="KW-0560">Oxidoreductase</keyword>
<reference evidence="6 7" key="1">
    <citation type="journal article" date="2019" name="Emerg. Microbes Infect.">
        <title>Comprehensive subspecies identification of 175 nontuberculous mycobacteria species based on 7547 genomic profiles.</title>
        <authorList>
            <person name="Matsumoto Y."/>
            <person name="Kinjo T."/>
            <person name="Motooka D."/>
            <person name="Nabeya D."/>
            <person name="Jung N."/>
            <person name="Uechi K."/>
            <person name="Horii T."/>
            <person name="Iida T."/>
            <person name="Fujita J."/>
            <person name="Nakamura S."/>
        </authorList>
    </citation>
    <scope>NUCLEOTIDE SEQUENCE [LARGE SCALE GENOMIC DNA]</scope>
    <source>
        <strain evidence="6 7">JCM 6396</strain>
    </source>
</reference>
<gene>
    <name evidence="6" type="ORF">MDUV_37190</name>
</gene>
<proteinExistence type="inferred from homology"/>
<dbReference type="AlphaFoldDB" id="A0A7I7K5T7"/>
<dbReference type="InterPro" id="IPR057326">
    <property type="entry name" value="KR_dom"/>
</dbReference>
<dbReference type="PRINTS" id="PR00080">
    <property type="entry name" value="SDRFAMILY"/>
</dbReference>
<dbReference type="Pfam" id="PF00106">
    <property type="entry name" value="adh_short"/>
    <property type="match status" value="1"/>
</dbReference>
<accession>A0A7I7K5T7</accession>
<protein>
    <submittedName>
        <fullName evidence="6">Short-chain dehydrogenase</fullName>
    </submittedName>
</protein>
<evidence type="ECO:0000313" key="6">
    <source>
        <dbReference type="EMBL" id="BBX18859.1"/>
    </source>
</evidence>
<dbReference type="InterPro" id="IPR020904">
    <property type="entry name" value="Sc_DH/Rdtase_CS"/>
</dbReference>
<evidence type="ECO:0000256" key="2">
    <source>
        <dbReference type="ARBA" id="ARBA00022857"/>
    </source>
</evidence>
<dbReference type="InterPro" id="IPR002347">
    <property type="entry name" value="SDR_fam"/>
</dbReference>
<dbReference type="EMBL" id="AP022563">
    <property type="protein sequence ID" value="BBX18859.1"/>
    <property type="molecule type" value="Genomic_DNA"/>
</dbReference>
<evidence type="ECO:0000259" key="5">
    <source>
        <dbReference type="SMART" id="SM00822"/>
    </source>
</evidence>
<organism evidence="6 7">
    <name type="scientific">Mycolicibacterium duvalii</name>
    <dbReference type="NCBI Taxonomy" id="39688"/>
    <lineage>
        <taxon>Bacteria</taxon>
        <taxon>Bacillati</taxon>
        <taxon>Actinomycetota</taxon>
        <taxon>Actinomycetes</taxon>
        <taxon>Mycobacteriales</taxon>
        <taxon>Mycobacteriaceae</taxon>
        <taxon>Mycolicibacterium</taxon>
    </lineage>
</organism>
<dbReference type="SMART" id="SM00822">
    <property type="entry name" value="PKS_KR"/>
    <property type="match status" value="1"/>
</dbReference>
<dbReference type="Gene3D" id="3.40.50.720">
    <property type="entry name" value="NAD(P)-binding Rossmann-like Domain"/>
    <property type="match status" value="1"/>
</dbReference>
<dbReference type="Proteomes" id="UP000467006">
    <property type="component" value="Chromosome"/>
</dbReference>
<dbReference type="KEGG" id="mdu:MDUV_37190"/>
<dbReference type="InterPro" id="IPR036291">
    <property type="entry name" value="NAD(P)-bd_dom_sf"/>
</dbReference>
<evidence type="ECO:0000256" key="3">
    <source>
        <dbReference type="ARBA" id="ARBA00023002"/>
    </source>
</evidence>
<dbReference type="FunFam" id="3.40.50.720:FF:000084">
    <property type="entry name" value="Short-chain dehydrogenase reductase"/>
    <property type="match status" value="1"/>
</dbReference>
<dbReference type="PANTHER" id="PTHR43391:SF14">
    <property type="entry name" value="DEHYDROGENASE_REDUCTASE SDR FAMILY PROTEIN 7-LIKE"/>
    <property type="match status" value="1"/>
</dbReference>
<evidence type="ECO:0000256" key="4">
    <source>
        <dbReference type="RuleBase" id="RU000363"/>
    </source>
</evidence>
<feature type="domain" description="Ketoreductase" evidence="5">
    <location>
        <begin position="8"/>
        <end position="193"/>
    </location>
</feature>
<dbReference type="OrthoDB" id="9775296at2"/>
<dbReference type="GO" id="GO:0016491">
    <property type="term" value="F:oxidoreductase activity"/>
    <property type="evidence" value="ECO:0007669"/>
    <property type="project" value="UniProtKB-KW"/>
</dbReference>
<sequence>MTNYFRGKVSVVTGAASGIGQAIAEALLDHGAIVVLTDFDADRLAAVAEGLGMHDGRVHAAVVDVTDQHQVQVTVEHAAEEHGSLDFLFNNAGVGATMPIGAATLEHWRRIVDLNLWGVIYGVHAAVPIMARQGSGHIVNTASLAGLVPFPYQSLYCTTKYGVVGLSESLRYELAADGIRVSVVCPGNVISRIFGTPVIGQPFEAEPPEDSIPAEEAARLILAGVAAGDGIIAFPEKPRDLWRLYASDPDRAERYLQEVARQRRAAFAAGDAGAVFRATQTAGGS</sequence>
<dbReference type="RefSeq" id="WP_098000811.1">
    <property type="nucleotide sequence ID" value="NZ_AP022563.1"/>
</dbReference>
<dbReference type="PANTHER" id="PTHR43391">
    <property type="entry name" value="RETINOL DEHYDROGENASE-RELATED"/>
    <property type="match status" value="1"/>
</dbReference>
<dbReference type="SUPFAM" id="SSF51735">
    <property type="entry name" value="NAD(P)-binding Rossmann-fold domains"/>
    <property type="match status" value="1"/>
</dbReference>
<evidence type="ECO:0000313" key="7">
    <source>
        <dbReference type="Proteomes" id="UP000467006"/>
    </source>
</evidence>